<comment type="caution">
    <text evidence="3">The sequence shown here is derived from an EMBL/GenBank/DDBJ whole genome shotgun (WGS) entry which is preliminary data.</text>
</comment>
<accession>A0A5C6U5L8</accession>
<keyword evidence="4" id="KW-1185">Reference proteome</keyword>
<evidence type="ECO:0000313" key="4">
    <source>
        <dbReference type="Proteomes" id="UP000321129"/>
    </source>
</evidence>
<dbReference type="EMBL" id="VOPY01000003">
    <property type="protein sequence ID" value="TXC68213.1"/>
    <property type="molecule type" value="Genomic_DNA"/>
</dbReference>
<sequence>MDDEQVWLEEAEYQDAPVHRLRKAPIAAAVAAAATIALVMAMPRSWVERAVFELYVDTVIPAAKLPIGDMGHAVVALVAAALVAIVAFAIARLVDFGRLLSRRKRTPELGHDGEVAEPRLRRADSHPDAPPRAPFRFDADYDEDNRDHEDYGAESSYDPAAMTDDDADDWADDRADHDADDEMFDLGGFEAGDEGDEDAGERGVFDVAAIDPLDARPKFAAAVEEDDTPPLVAPDEEIDPLVDVRAKFADMFEPGDRDDDTRDGSRRDLSRLSTSELIDELERRMAARQGVATPAQRPPAEMDAAPIEAQAEAQAEAPIEAPVEQAINGTDGDDMDAALQAALGTLARMQQRSAG</sequence>
<dbReference type="RefSeq" id="WP_147123432.1">
    <property type="nucleotide sequence ID" value="NZ_VOPY01000003.1"/>
</dbReference>
<dbReference type="AlphaFoldDB" id="A0A5C6U5L8"/>
<evidence type="ECO:0000256" key="2">
    <source>
        <dbReference type="SAM" id="Phobius"/>
    </source>
</evidence>
<reference evidence="3 4" key="1">
    <citation type="submission" date="2019-08" db="EMBL/GenBank/DDBJ databases">
        <title>Sphingorhabdus soil sp. nov., isolated from arctic soil.</title>
        <authorList>
            <person name="Liu Y."/>
        </authorList>
    </citation>
    <scope>NUCLEOTIDE SEQUENCE [LARGE SCALE GENOMIC DNA]</scope>
    <source>
        <strain evidence="3 4">D-2Q-5-6</strain>
    </source>
</reference>
<feature type="transmembrane region" description="Helical" evidence="2">
    <location>
        <begin position="24"/>
        <end position="42"/>
    </location>
</feature>
<feature type="compositionally biased region" description="Basic and acidic residues" evidence="1">
    <location>
        <begin position="259"/>
        <end position="270"/>
    </location>
</feature>
<dbReference type="Proteomes" id="UP000321129">
    <property type="component" value="Unassembled WGS sequence"/>
</dbReference>
<keyword evidence="2" id="KW-0812">Transmembrane</keyword>
<keyword evidence="2" id="KW-0472">Membrane</keyword>
<evidence type="ECO:0000313" key="3">
    <source>
        <dbReference type="EMBL" id="TXC68213.1"/>
    </source>
</evidence>
<feature type="region of interest" description="Disordered" evidence="1">
    <location>
        <begin position="109"/>
        <end position="175"/>
    </location>
</feature>
<organism evidence="3 4">
    <name type="scientific">Flavisphingopyxis soli</name>
    <dbReference type="NCBI Taxonomy" id="2601267"/>
    <lineage>
        <taxon>Bacteria</taxon>
        <taxon>Pseudomonadati</taxon>
        <taxon>Pseudomonadota</taxon>
        <taxon>Alphaproteobacteria</taxon>
        <taxon>Sphingomonadales</taxon>
        <taxon>Sphingopyxidaceae</taxon>
        <taxon>Flavisphingopyxis</taxon>
    </lineage>
</organism>
<feature type="compositionally biased region" description="Low complexity" evidence="1">
    <location>
        <begin position="304"/>
        <end position="327"/>
    </location>
</feature>
<name>A0A5C6U5L8_9SPHN</name>
<keyword evidence="2" id="KW-1133">Transmembrane helix</keyword>
<proteinExistence type="predicted"/>
<protein>
    <submittedName>
        <fullName evidence="3">Uncharacterized protein</fullName>
    </submittedName>
</protein>
<feature type="compositionally biased region" description="Basic and acidic residues" evidence="1">
    <location>
        <begin position="109"/>
        <end position="151"/>
    </location>
</feature>
<feature type="transmembrane region" description="Helical" evidence="2">
    <location>
        <begin position="73"/>
        <end position="94"/>
    </location>
</feature>
<gene>
    <name evidence="3" type="ORF">FSZ31_11005</name>
</gene>
<feature type="region of interest" description="Disordered" evidence="1">
    <location>
        <begin position="250"/>
        <end position="334"/>
    </location>
</feature>
<evidence type="ECO:0000256" key="1">
    <source>
        <dbReference type="SAM" id="MobiDB-lite"/>
    </source>
</evidence>
<dbReference type="OrthoDB" id="7560213at2"/>